<keyword evidence="1" id="KW-0472">Membrane</keyword>
<evidence type="ECO:0000313" key="3">
    <source>
        <dbReference type="EMBL" id="MCZ8538073.1"/>
    </source>
</evidence>
<dbReference type="CDD" id="cd09130">
    <property type="entry name" value="PLDc_unchar2_2"/>
    <property type="match status" value="1"/>
</dbReference>
<keyword evidence="1" id="KW-0812">Transmembrane</keyword>
<reference evidence="3" key="1">
    <citation type="submission" date="2022-05" db="EMBL/GenBank/DDBJ databases">
        <authorList>
            <person name="Colautti A."/>
            <person name="Iacumin L."/>
        </authorList>
    </citation>
    <scope>NUCLEOTIDE SEQUENCE</scope>
    <source>
        <strain evidence="3">SK 55</strain>
    </source>
</reference>
<dbReference type="RefSeq" id="WP_269927143.1">
    <property type="nucleotide sequence ID" value="NZ_JAMKBJ010000012.1"/>
</dbReference>
<protein>
    <submittedName>
        <fullName evidence="3">Phospholipase D family protein</fullName>
    </submittedName>
</protein>
<dbReference type="Pfam" id="PF13091">
    <property type="entry name" value="PLDc_2"/>
    <property type="match status" value="1"/>
</dbReference>
<proteinExistence type="predicted"/>
<gene>
    <name evidence="3" type="ORF">M9R32_12830</name>
</gene>
<evidence type="ECO:0000313" key="4">
    <source>
        <dbReference type="Proteomes" id="UP001152173"/>
    </source>
</evidence>
<evidence type="ECO:0000256" key="1">
    <source>
        <dbReference type="SAM" id="Phobius"/>
    </source>
</evidence>
<accession>A0A9X3LHH9</accession>
<dbReference type="AlphaFoldDB" id="A0A9X3LHH9"/>
<dbReference type="EMBL" id="JAMKBJ010000012">
    <property type="protein sequence ID" value="MCZ8538073.1"/>
    <property type="molecule type" value="Genomic_DNA"/>
</dbReference>
<keyword evidence="4" id="KW-1185">Reference proteome</keyword>
<organism evidence="3 4">
    <name type="scientific">Paenisporosarcina quisquiliarum</name>
    <dbReference type="NCBI Taxonomy" id="365346"/>
    <lineage>
        <taxon>Bacteria</taxon>
        <taxon>Bacillati</taxon>
        <taxon>Bacillota</taxon>
        <taxon>Bacilli</taxon>
        <taxon>Bacillales</taxon>
        <taxon>Caryophanaceae</taxon>
        <taxon>Paenisporosarcina</taxon>
    </lineage>
</organism>
<sequence length="484" mass="55394">MANKPRKQWSKRKRIIIGSLGVFALIYIAAIMWHTFKPLPEGISYAGDLHKTDQIEMITDLTFAQDQKGKGMVHENNIFDEVYTMIDEAEEFVVVDFFLVDGYYDEKEDFPKIADTLSTTLADKKKENPDMPIVFITDPLNRGYGSYENEWFKKMREAGVEIVYTDLDPLRDSTPIYSGIYRTVFQWFDIGGKGWIDNAMASDAPKMTIASYMTLLNVKANHRKAVVTEKEAMVTSSNPHDASGFHGNIALKVSGPVINDILEAEEAVSLYSGGPELPRIQAEESEGQYEVQYVTEKKIVDALLKDLAETKEGDKVWLGMFFIAKRGIVNELIDAANRGVEINMILDPNENSFGQEKSGLPNRPVVQEMVEDTKGKIKVRWYNTVIGQYHSKAIWIQTDKQTVISNGSANYTERTLDNYNLESNLRVVAPNDSELAGEMEDYFERLWNNEDAMYTVDMDEFQDEFTWWQRWIYTFQKAIKVTTY</sequence>
<name>A0A9X3LHH9_9BACL</name>
<evidence type="ECO:0000259" key="2">
    <source>
        <dbReference type="Pfam" id="PF13091"/>
    </source>
</evidence>
<keyword evidence="1" id="KW-1133">Transmembrane helix</keyword>
<comment type="caution">
    <text evidence="3">The sequence shown here is derived from an EMBL/GenBank/DDBJ whole genome shotgun (WGS) entry which is preliminary data.</text>
</comment>
<feature type="transmembrane region" description="Helical" evidence="1">
    <location>
        <begin position="15"/>
        <end position="36"/>
    </location>
</feature>
<dbReference type="Gene3D" id="3.30.870.10">
    <property type="entry name" value="Endonuclease Chain A"/>
    <property type="match status" value="2"/>
</dbReference>
<dbReference type="InterPro" id="IPR025202">
    <property type="entry name" value="PLD-like_dom"/>
</dbReference>
<dbReference type="CDD" id="cd09129">
    <property type="entry name" value="PLDc_unchar2_1"/>
    <property type="match status" value="1"/>
</dbReference>
<dbReference type="SUPFAM" id="SSF56024">
    <property type="entry name" value="Phospholipase D/nuclease"/>
    <property type="match status" value="2"/>
</dbReference>
<feature type="domain" description="Phospholipase D-like" evidence="2">
    <location>
        <begin position="306"/>
        <end position="447"/>
    </location>
</feature>
<dbReference type="Proteomes" id="UP001152173">
    <property type="component" value="Unassembled WGS sequence"/>
</dbReference>